<accession>A0A8H5GMT2</accession>
<protein>
    <submittedName>
        <fullName evidence="1">Uncharacterized protein</fullName>
    </submittedName>
</protein>
<dbReference type="Proteomes" id="UP000518752">
    <property type="component" value="Unassembled WGS sequence"/>
</dbReference>
<name>A0A8H5GMT2_9AGAR</name>
<dbReference type="EMBL" id="JAACJN010000142">
    <property type="protein sequence ID" value="KAF5367600.1"/>
    <property type="molecule type" value="Genomic_DNA"/>
</dbReference>
<proteinExistence type="predicted"/>
<dbReference type="AlphaFoldDB" id="A0A8H5GMT2"/>
<evidence type="ECO:0000313" key="1">
    <source>
        <dbReference type="EMBL" id="KAF5367600.1"/>
    </source>
</evidence>
<comment type="caution">
    <text evidence="1">The sequence shown here is derived from an EMBL/GenBank/DDBJ whole genome shotgun (WGS) entry which is preliminary data.</text>
</comment>
<organism evidence="1 2">
    <name type="scientific">Collybiopsis confluens</name>
    <dbReference type="NCBI Taxonomy" id="2823264"/>
    <lineage>
        <taxon>Eukaryota</taxon>
        <taxon>Fungi</taxon>
        <taxon>Dikarya</taxon>
        <taxon>Basidiomycota</taxon>
        <taxon>Agaricomycotina</taxon>
        <taxon>Agaricomycetes</taxon>
        <taxon>Agaricomycetidae</taxon>
        <taxon>Agaricales</taxon>
        <taxon>Marasmiineae</taxon>
        <taxon>Omphalotaceae</taxon>
        <taxon>Collybiopsis</taxon>
    </lineage>
</organism>
<reference evidence="1 2" key="1">
    <citation type="journal article" date="2020" name="ISME J.">
        <title>Uncovering the hidden diversity of litter-decomposition mechanisms in mushroom-forming fungi.</title>
        <authorList>
            <person name="Floudas D."/>
            <person name="Bentzer J."/>
            <person name="Ahren D."/>
            <person name="Johansson T."/>
            <person name="Persson P."/>
            <person name="Tunlid A."/>
        </authorList>
    </citation>
    <scope>NUCLEOTIDE SEQUENCE [LARGE SCALE GENOMIC DNA]</scope>
    <source>
        <strain evidence="1 2">CBS 406.79</strain>
    </source>
</reference>
<gene>
    <name evidence="1" type="ORF">D9757_010669</name>
</gene>
<dbReference type="OrthoDB" id="21221at2759"/>
<sequence length="426" mass="48191">MQHSDPPTFGIALQAYIDEMEKSDPWFRKDKPIVPKDLAREDAPPIPEELVKYRPLVYGLPLSDEAFENYDESSLGPRARSLENTLHDLGISDAFRASVIFCYSKRWETELPVPVCMFTTAPHFEAGVGQVPTEEKRKELCRRLNVDPIHLRWTLLNKWTRTQPLNLKTPNVTNRVCGKDGAGGRKDFRAMEGSRLRHGINTTASSKTYHGTPLQTVDLDTTHIDEETLKEYIGGMRDPYTVGRVSINRLLCIFLLALVPVSLPRLNCNDCAAFVNGGSIPEYIRGWKDLRGTEQLHSDFLSTFGAALRPTVDAMNRQPSATPPQLLIPAATHNSELEESSKPSPPKQHNHNYLQIKYTNPFHPVTNPASLQNVLHTQSRCRRLFQIWCRFSLFGVLHVGLSCLFSKNLRAQDVSRRVEEAQVLLL</sequence>
<keyword evidence="2" id="KW-1185">Reference proteome</keyword>
<evidence type="ECO:0000313" key="2">
    <source>
        <dbReference type="Proteomes" id="UP000518752"/>
    </source>
</evidence>